<accession>A0A1H8HBV7</accession>
<evidence type="ECO:0000256" key="4">
    <source>
        <dbReference type="ARBA" id="ARBA00022449"/>
    </source>
</evidence>
<evidence type="ECO:0000256" key="11">
    <source>
        <dbReference type="ARBA" id="ARBA00023201"/>
    </source>
</evidence>
<dbReference type="GO" id="GO:0051453">
    <property type="term" value="P:regulation of intracellular pH"/>
    <property type="evidence" value="ECO:0007669"/>
    <property type="project" value="TreeGrafter"/>
</dbReference>
<evidence type="ECO:0000259" key="13">
    <source>
        <dbReference type="Pfam" id="PF00999"/>
    </source>
</evidence>
<dbReference type="EMBL" id="FOCF01000008">
    <property type="protein sequence ID" value="SEN53731.1"/>
    <property type="molecule type" value="Genomic_DNA"/>
</dbReference>
<evidence type="ECO:0000256" key="1">
    <source>
        <dbReference type="ARBA" id="ARBA00004651"/>
    </source>
</evidence>
<dbReference type="GO" id="GO:0005886">
    <property type="term" value="C:plasma membrane"/>
    <property type="evidence" value="ECO:0007669"/>
    <property type="project" value="UniProtKB-SubCell"/>
</dbReference>
<keyword evidence="10 12" id="KW-0472">Membrane</keyword>
<comment type="similarity">
    <text evidence="2">Belongs to the monovalent cation:proton antiporter 1 (CPA1) transporter (TC 2.A.36) family.</text>
</comment>
<evidence type="ECO:0000256" key="9">
    <source>
        <dbReference type="ARBA" id="ARBA00023065"/>
    </source>
</evidence>
<dbReference type="GO" id="GO:0098719">
    <property type="term" value="P:sodium ion import across plasma membrane"/>
    <property type="evidence" value="ECO:0007669"/>
    <property type="project" value="TreeGrafter"/>
</dbReference>
<feature type="transmembrane region" description="Helical" evidence="12">
    <location>
        <begin position="62"/>
        <end position="81"/>
    </location>
</feature>
<feature type="transmembrane region" description="Helical" evidence="12">
    <location>
        <begin position="12"/>
        <end position="30"/>
    </location>
</feature>
<feature type="transmembrane region" description="Helical" evidence="12">
    <location>
        <begin position="341"/>
        <end position="363"/>
    </location>
</feature>
<evidence type="ECO:0000313" key="15">
    <source>
        <dbReference type="Proteomes" id="UP000199206"/>
    </source>
</evidence>
<keyword evidence="8" id="KW-0915">Sodium</keyword>
<evidence type="ECO:0000313" key="14">
    <source>
        <dbReference type="EMBL" id="SEN53731.1"/>
    </source>
</evidence>
<feature type="transmembrane region" description="Helical" evidence="12">
    <location>
        <begin position="88"/>
        <end position="110"/>
    </location>
</feature>
<feature type="transmembrane region" description="Helical" evidence="12">
    <location>
        <begin position="116"/>
        <end position="138"/>
    </location>
</feature>
<dbReference type="AlphaFoldDB" id="A0A1H8HBV7"/>
<feature type="transmembrane region" description="Helical" evidence="12">
    <location>
        <begin position="274"/>
        <end position="296"/>
    </location>
</feature>
<dbReference type="Pfam" id="PF00999">
    <property type="entry name" value="Na_H_Exchanger"/>
    <property type="match status" value="1"/>
</dbReference>
<organism evidence="14 15">
    <name type="scientific">Sphingomonas gellani</name>
    <dbReference type="NCBI Taxonomy" id="1166340"/>
    <lineage>
        <taxon>Bacteria</taxon>
        <taxon>Pseudomonadati</taxon>
        <taxon>Pseudomonadota</taxon>
        <taxon>Alphaproteobacteria</taxon>
        <taxon>Sphingomonadales</taxon>
        <taxon>Sphingomonadaceae</taxon>
        <taxon>Sphingomonas</taxon>
    </lineage>
</organism>
<keyword evidence="9" id="KW-0406">Ion transport</keyword>
<comment type="subcellular location">
    <subcellularLocation>
        <location evidence="1">Cell membrane</location>
        <topology evidence="1">Multi-pass membrane protein</topology>
    </subcellularLocation>
</comment>
<dbReference type="OrthoDB" id="9774146at2"/>
<keyword evidence="15" id="KW-1185">Reference proteome</keyword>
<evidence type="ECO:0000256" key="12">
    <source>
        <dbReference type="SAM" id="Phobius"/>
    </source>
</evidence>
<feature type="transmembrane region" description="Helical" evidence="12">
    <location>
        <begin position="37"/>
        <end position="56"/>
    </location>
</feature>
<dbReference type="PANTHER" id="PTHR10110:SF195">
    <property type="entry name" value="NA(+)_H(+) ANTIPORTER NHAS2"/>
    <property type="match status" value="1"/>
</dbReference>
<keyword evidence="5" id="KW-1003">Cell membrane</keyword>
<reference evidence="15" key="1">
    <citation type="submission" date="2016-10" db="EMBL/GenBank/DDBJ databases">
        <authorList>
            <person name="Varghese N."/>
            <person name="Submissions S."/>
        </authorList>
    </citation>
    <scope>NUCLEOTIDE SEQUENCE [LARGE SCALE GENOMIC DNA]</scope>
    <source>
        <strain evidence="15">S6-262</strain>
    </source>
</reference>
<keyword evidence="11" id="KW-0739">Sodium transport</keyword>
<feature type="transmembrane region" description="Helical" evidence="12">
    <location>
        <begin position="189"/>
        <end position="211"/>
    </location>
</feature>
<dbReference type="Gene3D" id="6.10.140.1330">
    <property type="match status" value="1"/>
</dbReference>
<feature type="transmembrane region" description="Helical" evidence="12">
    <location>
        <begin position="158"/>
        <end position="177"/>
    </location>
</feature>
<dbReference type="GO" id="GO:0015386">
    <property type="term" value="F:potassium:proton antiporter activity"/>
    <property type="evidence" value="ECO:0007669"/>
    <property type="project" value="TreeGrafter"/>
</dbReference>
<dbReference type="InterPro" id="IPR018422">
    <property type="entry name" value="Cation/H_exchanger_CPA1"/>
</dbReference>
<evidence type="ECO:0000256" key="7">
    <source>
        <dbReference type="ARBA" id="ARBA00022989"/>
    </source>
</evidence>
<feature type="domain" description="Cation/H+ exchanger transmembrane" evidence="13">
    <location>
        <begin position="20"/>
        <end position="393"/>
    </location>
</feature>
<evidence type="ECO:0000256" key="2">
    <source>
        <dbReference type="ARBA" id="ARBA00007367"/>
    </source>
</evidence>
<proteinExistence type="inferred from homology"/>
<sequence>MQDLDLPAGFEPTSIGALLLLAALVAIASVRLRLPYSVALVAAGLILAVAAPGSVPMLSRDLIFLVFLPPLVFEAAIQIPWKPFRRELPLLSALVTLGVVLAAAIVAGGMHWLAGWSWIGAGLFGVLVAATDPVSVIAAFKQMPVPHRLHLLVESESLLNDGTAAVGFAVLAGIAAGGDAGATTIALKLVGTVLGGIACGLGVSFALVLLAGRTQDRLVEVMLTTLIAYGSFLLAEHLGGSGVIATLTAGLVVGNYGFLGSFSDSGREGVLNHWEFVAFLVNSLVFLLIGGAEAAVPIGTVLFASAAAIALSLIGRAVAVYPVMIAFARSRLSVPWAYKHVLFWGGLRGALALALALALPAGVAEREEIVWVTFAVVAFSIVVQGITMPALVRRLGLFRATRA</sequence>
<evidence type="ECO:0000256" key="10">
    <source>
        <dbReference type="ARBA" id="ARBA00023136"/>
    </source>
</evidence>
<dbReference type="InterPro" id="IPR006153">
    <property type="entry name" value="Cation/H_exchanger_TM"/>
</dbReference>
<name>A0A1H8HBV7_9SPHN</name>
<feature type="transmembrane region" description="Helical" evidence="12">
    <location>
        <begin position="241"/>
        <end position="262"/>
    </location>
</feature>
<evidence type="ECO:0000256" key="6">
    <source>
        <dbReference type="ARBA" id="ARBA00022692"/>
    </source>
</evidence>
<dbReference type="PANTHER" id="PTHR10110">
    <property type="entry name" value="SODIUM/HYDROGEN EXCHANGER"/>
    <property type="match status" value="1"/>
</dbReference>
<evidence type="ECO:0000256" key="3">
    <source>
        <dbReference type="ARBA" id="ARBA00022448"/>
    </source>
</evidence>
<dbReference type="GO" id="GO:0015385">
    <property type="term" value="F:sodium:proton antiporter activity"/>
    <property type="evidence" value="ECO:0007669"/>
    <property type="project" value="InterPro"/>
</dbReference>
<feature type="transmembrane region" description="Helical" evidence="12">
    <location>
        <begin position="218"/>
        <end position="235"/>
    </location>
</feature>
<keyword evidence="6 12" id="KW-0812">Transmembrane</keyword>
<dbReference type="STRING" id="1166340.SAMN05192583_3001"/>
<evidence type="ECO:0000256" key="8">
    <source>
        <dbReference type="ARBA" id="ARBA00023053"/>
    </source>
</evidence>
<gene>
    <name evidence="14" type="ORF">SAMN05192583_3001</name>
</gene>
<keyword evidence="7 12" id="KW-1133">Transmembrane helix</keyword>
<feature type="transmembrane region" description="Helical" evidence="12">
    <location>
        <begin position="369"/>
        <end position="392"/>
    </location>
</feature>
<keyword evidence="3" id="KW-0813">Transport</keyword>
<feature type="transmembrane region" description="Helical" evidence="12">
    <location>
        <begin position="302"/>
        <end position="329"/>
    </location>
</feature>
<evidence type="ECO:0000256" key="5">
    <source>
        <dbReference type="ARBA" id="ARBA00022475"/>
    </source>
</evidence>
<dbReference type="RefSeq" id="WP_093666608.1">
    <property type="nucleotide sequence ID" value="NZ_FOCF01000008.1"/>
</dbReference>
<dbReference type="Proteomes" id="UP000199206">
    <property type="component" value="Unassembled WGS sequence"/>
</dbReference>
<protein>
    <submittedName>
        <fullName evidence="14">Sodium/proton antiporter, CPA1 family</fullName>
    </submittedName>
</protein>
<keyword evidence="4" id="KW-0050">Antiport</keyword>